<organism evidence="1 2">
    <name type="scientific">Janibacter hoylei PVAS-1</name>
    <dbReference type="NCBI Taxonomy" id="1210046"/>
    <lineage>
        <taxon>Bacteria</taxon>
        <taxon>Bacillati</taxon>
        <taxon>Actinomycetota</taxon>
        <taxon>Actinomycetes</taxon>
        <taxon>Micrococcales</taxon>
        <taxon>Intrasporangiaceae</taxon>
        <taxon>Janibacter</taxon>
    </lineage>
</organism>
<reference evidence="1 2" key="1">
    <citation type="journal article" date="2009" name="Int. J. Syst. Evol. Microbiol.">
        <title>Janibacter hoylei sp. nov., Bacillus isronensis sp. nov. and Bacillus aryabhattai sp. nov., isolated from cryotubes used for collecting air from the upper atmosphere.</title>
        <authorList>
            <person name="Shivaji S."/>
            <person name="Chaturvedi P."/>
            <person name="Begum Z."/>
            <person name="Pindi P.K."/>
            <person name="Manorama R."/>
            <person name="Padmanaban D.A."/>
            <person name="Shouche Y.S."/>
            <person name="Pawar S."/>
            <person name="Vaishampayan P."/>
            <person name="Dutt C.B."/>
            <person name="Datta G.N."/>
            <person name="Manchanda R.K."/>
            <person name="Rao U.R."/>
            <person name="Bhargava P.M."/>
            <person name="Narlikar J.V."/>
        </authorList>
    </citation>
    <scope>NUCLEOTIDE SEQUENCE [LARGE SCALE GENOMIC DNA]</scope>
    <source>
        <strain evidence="1 2">PVAS-1</strain>
    </source>
</reference>
<gene>
    <name evidence="1" type="ORF">CWN80_02290</name>
</gene>
<evidence type="ECO:0000313" key="2">
    <source>
        <dbReference type="Proteomes" id="UP000288711"/>
    </source>
</evidence>
<evidence type="ECO:0000313" key="1">
    <source>
        <dbReference type="EMBL" id="RWU85008.1"/>
    </source>
</evidence>
<accession>A0A444B989</accession>
<dbReference type="AlphaFoldDB" id="A0A444B989"/>
<dbReference type="RefSeq" id="WP_128276818.1">
    <property type="nucleotide sequence ID" value="NZ_ALWX01000053.1"/>
</dbReference>
<protein>
    <submittedName>
        <fullName evidence="1">Uncharacterized protein</fullName>
    </submittedName>
</protein>
<proteinExistence type="predicted"/>
<comment type="caution">
    <text evidence="1">The sequence shown here is derived from an EMBL/GenBank/DDBJ whole genome shotgun (WGS) entry which is preliminary data.</text>
</comment>
<sequence length="383" mass="40406">MVTEAGDGSGTVQLIATEAHDEVPGGLQQWWTDGRSTLLLAPTDSGFALLPQREVPGGRWEAYVDTTSRVRPVDLAALPGSEDGPWVALGASSAHTVDHTLRSWSGDWAGQSDPDAALPAPTASKVPAAPDPMISGETALHSFVAVATIDSHDLGVTAWHQESTSGVKNTTRGLAVSPDASACRWGDELEAPGIPVDLASTGTGFVLVVDGMDGVRVLFADDAGLDWQEVGKAPEGMHLARAVDTPEGALLLWRTDGDDGPDELSIQRVSTDGTVEDEVEALPLPVDIYGITSAARVDDRWVVGAGASDGHAWANPGYSPGRARLLRAGDEVWEDVTPEAMRHRLDETVVAMATTVAGKTTFTLASPVQRTASRWRWEPTDPS</sequence>
<dbReference type="EMBL" id="PIPF01000002">
    <property type="protein sequence ID" value="RWU85008.1"/>
    <property type="molecule type" value="Genomic_DNA"/>
</dbReference>
<dbReference type="Proteomes" id="UP000288711">
    <property type="component" value="Unassembled WGS sequence"/>
</dbReference>
<keyword evidence="2" id="KW-1185">Reference proteome</keyword>
<name>A0A444B989_9MICO</name>